<evidence type="ECO:0000256" key="1">
    <source>
        <dbReference type="SAM" id="SignalP"/>
    </source>
</evidence>
<gene>
    <name evidence="2" type="ORF">KEG57_25080</name>
</gene>
<proteinExistence type="predicted"/>
<comment type="caution">
    <text evidence="2">The sequence shown here is derived from an EMBL/GenBank/DDBJ whole genome shotgun (WGS) entry which is preliminary data.</text>
</comment>
<keyword evidence="3" id="KW-1185">Reference proteome</keyword>
<dbReference type="SUPFAM" id="SSF53300">
    <property type="entry name" value="vWA-like"/>
    <property type="match status" value="1"/>
</dbReference>
<keyword evidence="1" id="KW-0732">Signal</keyword>
<evidence type="ECO:0000313" key="2">
    <source>
        <dbReference type="EMBL" id="MDC3983807.1"/>
    </source>
</evidence>
<dbReference type="EMBL" id="JAGTJJ010000016">
    <property type="protein sequence ID" value="MDC3983807.1"/>
    <property type="molecule type" value="Genomic_DNA"/>
</dbReference>
<protein>
    <submittedName>
        <fullName evidence="2">VWA domain-containing protein</fullName>
    </submittedName>
</protein>
<dbReference type="AlphaFoldDB" id="A0A9X3X585"/>
<name>A0A9X3X585_9BACT</name>
<organism evidence="2 3">
    <name type="scientific">Polyangium jinanense</name>
    <dbReference type="NCBI Taxonomy" id="2829994"/>
    <lineage>
        <taxon>Bacteria</taxon>
        <taxon>Pseudomonadati</taxon>
        <taxon>Myxococcota</taxon>
        <taxon>Polyangia</taxon>
        <taxon>Polyangiales</taxon>
        <taxon>Polyangiaceae</taxon>
        <taxon>Polyangium</taxon>
    </lineage>
</organism>
<dbReference type="CDD" id="cd00198">
    <property type="entry name" value="vWFA"/>
    <property type="match status" value="1"/>
</dbReference>
<dbReference type="Proteomes" id="UP001151081">
    <property type="component" value="Unassembled WGS sequence"/>
</dbReference>
<dbReference type="PROSITE" id="PS51257">
    <property type="entry name" value="PROKAR_LIPOPROTEIN"/>
    <property type="match status" value="1"/>
</dbReference>
<feature type="chain" id="PRO_5040829769" evidence="1">
    <location>
        <begin position="22"/>
        <end position="377"/>
    </location>
</feature>
<feature type="signal peptide" evidence="1">
    <location>
        <begin position="1"/>
        <end position="21"/>
    </location>
</feature>
<evidence type="ECO:0000313" key="3">
    <source>
        <dbReference type="Proteomes" id="UP001151081"/>
    </source>
</evidence>
<sequence length="377" mass="37801">MNRIHAALLLLSACALGVACAPDSNLPPGSNPSGAGAGNAGGAGGMGGMGSGGDIFVGGNGSSSSSGVVDPGCGLITEQGKSVPLSLYIAFDKSSSMVGTKWNSGEAGLAAFVNDPTSAGTSVALNFFPLPAESTCDQMLYKPPVVPFGELPANAEPIIQAIAAEDPNGFKTPIYPALGGAILACADALQQKPGTGCAVLLVTDGAPVGPAPVCSGVNPEDPQVIANLAATGLSQFKVRTFVIGLQGVPQDTANLIAAAGGTDSAILVGSVNVQVEFQNALAKARGKALPCDYEIPTKVSGGEVDPGFVNVLFTPSSGGEPETILQDKDCTNGLGWYYDNPVVPSKISFCPTTCDAVRKDFGAKVQIALGCKTEVAK</sequence>
<dbReference type="Gene3D" id="3.40.50.410">
    <property type="entry name" value="von Willebrand factor, type A domain"/>
    <property type="match status" value="1"/>
</dbReference>
<accession>A0A9X3X585</accession>
<dbReference type="InterPro" id="IPR036465">
    <property type="entry name" value="vWFA_dom_sf"/>
</dbReference>
<reference evidence="2 3" key="1">
    <citation type="submission" date="2021-04" db="EMBL/GenBank/DDBJ databases">
        <title>Genome analysis of Polyangium sp.</title>
        <authorList>
            <person name="Li Y."/>
            <person name="Wang J."/>
        </authorList>
    </citation>
    <scope>NUCLEOTIDE SEQUENCE [LARGE SCALE GENOMIC DNA]</scope>
    <source>
        <strain evidence="2 3">SDU14</strain>
    </source>
</reference>
<dbReference type="RefSeq" id="WP_272425557.1">
    <property type="nucleotide sequence ID" value="NZ_JAGTJJ010000016.1"/>
</dbReference>